<evidence type="ECO:0000313" key="2">
    <source>
        <dbReference type="Proteomes" id="UP000582016"/>
    </source>
</evidence>
<sequence>MAIKPRAELPKLNITHNINHIHSLAQSANLSSYSSRPFIMFFQSLLSSSLLLAIAQAGPTAPSQGLAKRDGFPVCDDSSRTYEGPYTDGEGTYVTSDRTTHPYKFPKVRKCWYDYFVLETSKEYIPWQKASGNIYCTGTQVCTATKLVGNEVCQERSESVSVCVGAEIEGFSLGLDFTTTDTESKCVQAQDLTACTWDDGACHTVWTQQEVMRQKGYRRQRCNWGNGDETQCMDNWEQTTPSDFISYGCGSQCTDTNDCGNTDGKPCSK</sequence>
<keyword evidence="2" id="KW-1185">Reference proteome</keyword>
<accession>A0A8H5JWJ9</accession>
<dbReference type="OrthoDB" id="4817850at2759"/>
<evidence type="ECO:0000313" key="1">
    <source>
        <dbReference type="EMBL" id="KAF5562489.1"/>
    </source>
</evidence>
<organism evidence="1 2">
    <name type="scientific">Fusarium phyllophilum</name>
    <dbReference type="NCBI Taxonomy" id="47803"/>
    <lineage>
        <taxon>Eukaryota</taxon>
        <taxon>Fungi</taxon>
        <taxon>Dikarya</taxon>
        <taxon>Ascomycota</taxon>
        <taxon>Pezizomycotina</taxon>
        <taxon>Sordariomycetes</taxon>
        <taxon>Hypocreomycetidae</taxon>
        <taxon>Hypocreales</taxon>
        <taxon>Nectriaceae</taxon>
        <taxon>Fusarium</taxon>
        <taxon>Fusarium fujikuroi species complex</taxon>
    </lineage>
</organism>
<name>A0A8H5JWJ9_9HYPO</name>
<reference evidence="1 2" key="1">
    <citation type="submission" date="2020-05" db="EMBL/GenBank/DDBJ databases">
        <title>Identification and distribution of gene clusters putatively required for synthesis of sphingolipid metabolism inhibitors in phylogenetically diverse species of the filamentous fungus Fusarium.</title>
        <authorList>
            <person name="Kim H.-S."/>
            <person name="Busman M."/>
            <person name="Brown D.W."/>
            <person name="Divon H."/>
            <person name="Uhlig S."/>
            <person name="Proctor R.H."/>
        </authorList>
    </citation>
    <scope>NUCLEOTIDE SEQUENCE [LARGE SCALE GENOMIC DNA]</scope>
    <source>
        <strain evidence="1 2">NRRL 13617</strain>
    </source>
</reference>
<proteinExistence type="predicted"/>
<dbReference type="AlphaFoldDB" id="A0A8H5JWJ9"/>
<comment type="caution">
    <text evidence="1">The sequence shown here is derived from an EMBL/GenBank/DDBJ whole genome shotgun (WGS) entry which is preliminary data.</text>
</comment>
<dbReference type="Proteomes" id="UP000582016">
    <property type="component" value="Unassembled WGS sequence"/>
</dbReference>
<dbReference type="EMBL" id="JAAOAQ010000187">
    <property type="protein sequence ID" value="KAF5562489.1"/>
    <property type="molecule type" value="Genomic_DNA"/>
</dbReference>
<protein>
    <submittedName>
        <fullName evidence="1">Uncharacterized protein</fullName>
    </submittedName>
</protein>
<gene>
    <name evidence="1" type="ORF">FPHYL_5683</name>
</gene>